<evidence type="ECO:0000256" key="7">
    <source>
        <dbReference type="ARBA" id="ARBA00023180"/>
    </source>
</evidence>
<dbReference type="SUPFAM" id="SSF53474">
    <property type="entry name" value="alpha/beta-Hydrolases"/>
    <property type="match status" value="1"/>
</dbReference>
<keyword evidence="6" id="KW-1015">Disulfide bond</keyword>
<sequence length="431" mass="47994">MRLTQLPVLISLPTAILSFVIFPEAEVFSTQTRLQDSSESPLNLSPQSASHPKTNGDSEIREASLSPKYISFMPSRVGKEKVEEVKLSLKYASLPHIIEETVEEEWIKITKLSPKYAAPPRSAGDDSDDQPLPVVIWHGLGDSADSSGLKDVSNLVEKVHPGTYTYIISLTGTRGSADRQASFFGNVTEQIDTVCHMLAKDNILRTAPAVDAIGFSQGGQFMRGYVERCGSWAPKVRSLLTFGSQHNGIVEFQKCASATDWICQGANALLKSSTVWSDFVQSRLVPAQYYRDTNDFENYLKHSNFLADINNERNVKNSTYAENLAALEKLVMIVFHDDKTVIPKESGWFAEVNVTSDSVTKLRERPIYTEDWIGLKKLDEKGGLAFVTLPGEHMQLSEKDLSNLFGIYFGPADKVFQELGRDVTKQWKSDL</sequence>
<dbReference type="GO" id="GO:0008474">
    <property type="term" value="F:palmitoyl-(protein) hydrolase activity"/>
    <property type="evidence" value="ECO:0007669"/>
    <property type="project" value="UniProtKB-EC"/>
</dbReference>
<feature type="region of interest" description="Disordered" evidence="9">
    <location>
        <begin position="32"/>
        <end position="60"/>
    </location>
</feature>
<dbReference type="InterPro" id="IPR029058">
    <property type="entry name" value="AB_hydrolase_fold"/>
</dbReference>
<dbReference type="EMBL" id="KN847479">
    <property type="protein sequence ID" value="KIX04070.1"/>
    <property type="molecule type" value="Genomic_DNA"/>
</dbReference>
<dbReference type="PRINTS" id="PR00414">
    <property type="entry name" value="PPTHIESTRASE"/>
</dbReference>
<accession>A0A0D2J504</accession>
<name>A0A0D2J504_9EURO</name>
<dbReference type="FunFam" id="3.40.50.1820:FF:000107">
    <property type="entry name" value="Palmitoyl-protein thioesterase 1"/>
    <property type="match status" value="1"/>
</dbReference>
<evidence type="ECO:0000256" key="9">
    <source>
        <dbReference type="SAM" id="MobiDB-lite"/>
    </source>
</evidence>
<dbReference type="InterPro" id="IPR002472">
    <property type="entry name" value="Palm_thioest"/>
</dbReference>
<dbReference type="AlphaFoldDB" id="A0A0D2J504"/>
<organism evidence="11 12">
    <name type="scientific">Rhinocladiella mackenziei CBS 650.93</name>
    <dbReference type="NCBI Taxonomy" id="1442369"/>
    <lineage>
        <taxon>Eukaryota</taxon>
        <taxon>Fungi</taxon>
        <taxon>Dikarya</taxon>
        <taxon>Ascomycota</taxon>
        <taxon>Pezizomycotina</taxon>
        <taxon>Eurotiomycetes</taxon>
        <taxon>Chaetothyriomycetidae</taxon>
        <taxon>Chaetothyriales</taxon>
        <taxon>Herpotrichiellaceae</taxon>
        <taxon>Rhinocladiella</taxon>
    </lineage>
</organism>
<keyword evidence="7" id="KW-0325">Glycoprotein</keyword>
<dbReference type="EC" id="3.1.2.22" evidence="2"/>
<keyword evidence="4 10" id="KW-0732">Signal</keyword>
<evidence type="ECO:0000256" key="3">
    <source>
        <dbReference type="ARBA" id="ARBA00014212"/>
    </source>
</evidence>
<dbReference type="PANTHER" id="PTHR11247">
    <property type="entry name" value="PALMITOYL-PROTEIN THIOESTERASE/DOLICHYLDIPHOSPHATASE 1"/>
    <property type="match status" value="1"/>
</dbReference>
<dbReference type="OrthoDB" id="10263094at2759"/>
<dbReference type="Proteomes" id="UP000053617">
    <property type="component" value="Unassembled WGS sequence"/>
</dbReference>
<evidence type="ECO:0000256" key="6">
    <source>
        <dbReference type="ARBA" id="ARBA00023157"/>
    </source>
</evidence>
<gene>
    <name evidence="11" type="ORF">Z518_07623</name>
</gene>
<evidence type="ECO:0000256" key="4">
    <source>
        <dbReference type="ARBA" id="ARBA00022729"/>
    </source>
</evidence>
<evidence type="ECO:0000256" key="1">
    <source>
        <dbReference type="ARBA" id="ARBA00010758"/>
    </source>
</evidence>
<proteinExistence type="inferred from homology"/>
<protein>
    <recommendedName>
        <fullName evidence="3">Palmitoyl-protein thioesterase 1</fullName>
        <ecNumber evidence="2">3.1.2.22</ecNumber>
    </recommendedName>
    <alternativeName>
        <fullName evidence="8">Palmitoyl-protein hydrolase 1</fullName>
    </alternativeName>
</protein>
<dbReference type="HOGENOM" id="CLU_050129_0_1_1"/>
<keyword evidence="5" id="KW-0378">Hydrolase</keyword>
<dbReference type="STRING" id="1442369.A0A0D2J504"/>
<evidence type="ECO:0000256" key="10">
    <source>
        <dbReference type="SAM" id="SignalP"/>
    </source>
</evidence>
<dbReference type="GeneID" id="25295694"/>
<comment type="similarity">
    <text evidence="1">Belongs to the palmitoyl-protein thioesterase family.</text>
</comment>
<feature type="compositionally biased region" description="Polar residues" evidence="9">
    <location>
        <begin position="32"/>
        <end position="53"/>
    </location>
</feature>
<evidence type="ECO:0000313" key="12">
    <source>
        <dbReference type="Proteomes" id="UP000053617"/>
    </source>
</evidence>
<feature type="signal peptide" evidence="10">
    <location>
        <begin position="1"/>
        <end position="18"/>
    </location>
</feature>
<dbReference type="Pfam" id="PF02089">
    <property type="entry name" value="Palm_thioest"/>
    <property type="match status" value="1"/>
</dbReference>
<evidence type="ECO:0000313" key="11">
    <source>
        <dbReference type="EMBL" id="KIX04070.1"/>
    </source>
</evidence>
<dbReference type="Gene3D" id="3.40.50.1820">
    <property type="entry name" value="alpha/beta hydrolase"/>
    <property type="match status" value="1"/>
</dbReference>
<dbReference type="PANTHER" id="PTHR11247:SF8">
    <property type="entry name" value="PALMITOYL-PROTEIN THIOESTERASE 1"/>
    <property type="match status" value="1"/>
</dbReference>
<reference evidence="11 12" key="1">
    <citation type="submission" date="2015-01" db="EMBL/GenBank/DDBJ databases">
        <title>The Genome Sequence of Rhinocladiella mackenzie CBS 650.93.</title>
        <authorList>
            <consortium name="The Broad Institute Genomics Platform"/>
            <person name="Cuomo C."/>
            <person name="de Hoog S."/>
            <person name="Gorbushina A."/>
            <person name="Stielow B."/>
            <person name="Teixiera M."/>
            <person name="Abouelleil A."/>
            <person name="Chapman S.B."/>
            <person name="Priest M."/>
            <person name="Young S.K."/>
            <person name="Wortman J."/>
            <person name="Nusbaum C."/>
            <person name="Birren B."/>
        </authorList>
    </citation>
    <scope>NUCLEOTIDE SEQUENCE [LARGE SCALE GENOMIC DNA]</scope>
    <source>
        <strain evidence="11 12">CBS 650.93</strain>
    </source>
</reference>
<feature type="chain" id="PRO_5002261278" description="Palmitoyl-protein thioesterase 1" evidence="10">
    <location>
        <begin position="19"/>
        <end position="431"/>
    </location>
</feature>
<keyword evidence="12" id="KW-1185">Reference proteome</keyword>
<evidence type="ECO:0000256" key="8">
    <source>
        <dbReference type="ARBA" id="ARBA00031934"/>
    </source>
</evidence>
<dbReference type="RefSeq" id="XP_013271206.1">
    <property type="nucleotide sequence ID" value="XM_013415752.1"/>
</dbReference>
<evidence type="ECO:0000256" key="2">
    <source>
        <dbReference type="ARBA" id="ARBA00012423"/>
    </source>
</evidence>
<dbReference type="VEuPathDB" id="FungiDB:Z518_07623"/>
<evidence type="ECO:0000256" key="5">
    <source>
        <dbReference type="ARBA" id="ARBA00022801"/>
    </source>
</evidence>